<dbReference type="EMBL" id="JBFXLR010000024">
    <property type="protein sequence ID" value="KAL2849029.1"/>
    <property type="molecule type" value="Genomic_DNA"/>
</dbReference>
<evidence type="ECO:0000256" key="1">
    <source>
        <dbReference type="SAM" id="Phobius"/>
    </source>
</evidence>
<dbReference type="RefSeq" id="XP_070898564.1">
    <property type="nucleotide sequence ID" value="XM_071040293.1"/>
</dbReference>
<reference evidence="2 3" key="1">
    <citation type="submission" date="2024-07" db="EMBL/GenBank/DDBJ databases">
        <title>Section-level genome sequencing and comparative genomics of Aspergillus sections Usti and Cavernicolus.</title>
        <authorList>
            <consortium name="Lawrence Berkeley National Laboratory"/>
            <person name="Nybo J.L."/>
            <person name="Vesth T.C."/>
            <person name="Theobald S."/>
            <person name="Frisvad J.C."/>
            <person name="Larsen T.O."/>
            <person name="Kjaerboelling I."/>
            <person name="Rothschild-Mancinelli K."/>
            <person name="Lyhne E.K."/>
            <person name="Kogle M.E."/>
            <person name="Barry K."/>
            <person name="Clum A."/>
            <person name="Na H."/>
            <person name="Ledsgaard L."/>
            <person name="Lin J."/>
            <person name="Lipzen A."/>
            <person name="Kuo A."/>
            <person name="Riley R."/>
            <person name="Mondo S."/>
            <person name="LaButti K."/>
            <person name="Haridas S."/>
            <person name="Pangalinan J."/>
            <person name="Salamov A.A."/>
            <person name="Simmons B.A."/>
            <person name="Magnuson J.K."/>
            <person name="Chen J."/>
            <person name="Drula E."/>
            <person name="Henrissat B."/>
            <person name="Wiebenga A."/>
            <person name="Lubbers R.J."/>
            <person name="Gomes A.C."/>
            <person name="Macurrencykelacurrency M.R."/>
            <person name="Stajich J."/>
            <person name="Grigoriev I.V."/>
            <person name="Mortensen U.H."/>
            <person name="De vries R.P."/>
            <person name="Baker S.E."/>
            <person name="Andersen M.R."/>
        </authorList>
    </citation>
    <scope>NUCLEOTIDE SEQUENCE [LARGE SCALE GENOMIC DNA]</scope>
    <source>
        <strain evidence="2 3">CBS 756.74</strain>
    </source>
</reference>
<evidence type="ECO:0000313" key="3">
    <source>
        <dbReference type="Proteomes" id="UP001610444"/>
    </source>
</evidence>
<dbReference type="Proteomes" id="UP001610444">
    <property type="component" value="Unassembled WGS sequence"/>
</dbReference>
<name>A0ABR4KB82_9EURO</name>
<evidence type="ECO:0008006" key="4">
    <source>
        <dbReference type="Google" id="ProtNLM"/>
    </source>
</evidence>
<keyword evidence="1" id="KW-1133">Transmembrane helix</keyword>
<dbReference type="GeneID" id="98155457"/>
<accession>A0ABR4KB82</accession>
<feature type="transmembrane region" description="Helical" evidence="1">
    <location>
        <begin position="33"/>
        <end position="51"/>
    </location>
</feature>
<keyword evidence="1" id="KW-0472">Membrane</keyword>
<feature type="non-terminal residue" evidence="2">
    <location>
        <position position="1"/>
    </location>
</feature>
<proteinExistence type="predicted"/>
<keyword evidence="3" id="KW-1185">Reference proteome</keyword>
<keyword evidence="1" id="KW-0812">Transmembrane</keyword>
<organism evidence="2 3">
    <name type="scientific">Aspergillus pseudodeflectus</name>
    <dbReference type="NCBI Taxonomy" id="176178"/>
    <lineage>
        <taxon>Eukaryota</taxon>
        <taxon>Fungi</taxon>
        <taxon>Dikarya</taxon>
        <taxon>Ascomycota</taxon>
        <taxon>Pezizomycotina</taxon>
        <taxon>Eurotiomycetes</taxon>
        <taxon>Eurotiomycetidae</taxon>
        <taxon>Eurotiales</taxon>
        <taxon>Aspergillaceae</taxon>
        <taxon>Aspergillus</taxon>
        <taxon>Aspergillus subgen. Nidulantes</taxon>
    </lineage>
</organism>
<comment type="caution">
    <text evidence="2">The sequence shown here is derived from an EMBL/GenBank/DDBJ whole genome shotgun (WGS) entry which is preliminary data.</text>
</comment>
<evidence type="ECO:0000313" key="2">
    <source>
        <dbReference type="EMBL" id="KAL2849029.1"/>
    </source>
</evidence>
<gene>
    <name evidence="2" type="ORF">BJX68DRAFT_238127</name>
</gene>
<sequence>WVYMSFVTSSFLLKVSGLSNDILLTSHPSSGMILYSAYFLVILSVTSRDNFP</sequence>
<protein>
    <recommendedName>
        <fullName evidence="4">Cytochrome b</fullName>
    </recommendedName>
</protein>